<evidence type="ECO:0000313" key="3">
    <source>
        <dbReference type="Proteomes" id="UP000712600"/>
    </source>
</evidence>
<protein>
    <submittedName>
        <fullName evidence="2">Uncharacterized protein</fullName>
    </submittedName>
</protein>
<keyword evidence="1" id="KW-1133">Transmembrane helix</keyword>
<reference evidence="2" key="1">
    <citation type="submission" date="2019-12" db="EMBL/GenBank/DDBJ databases">
        <title>Genome sequencing and annotation of Brassica cretica.</title>
        <authorList>
            <person name="Studholme D.J."/>
            <person name="Sarris P."/>
        </authorList>
    </citation>
    <scope>NUCLEOTIDE SEQUENCE</scope>
    <source>
        <strain evidence="2">PFS-109/04</strain>
        <tissue evidence="2">Leaf</tissue>
    </source>
</reference>
<evidence type="ECO:0000313" key="2">
    <source>
        <dbReference type="EMBL" id="KAF3484624.1"/>
    </source>
</evidence>
<sequence>MKLSPVLYRFFDSFSLRLASGKPLLFKWLRRLCFREKMIRFTSFSPAYSLASYGPFVLMAVFVWFLWFLEW</sequence>
<keyword evidence="1" id="KW-0812">Transmembrane</keyword>
<name>A0A8S9MVY1_BRACR</name>
<comment type="caution">
    <text evidence="2">The sequence shown here is derived from an EMBL/GenBank/DDBJ whole genome shotgun (WGS) entry which is preliminary data.</text>
</comment>
<dbReference type="Proteomes" id="UP000712600">
    <property type="component" value="Unassembled WGS sequence"/>
</dbReference>
<proteinExistence type="predicted"/>
<keyword evidence="1" id="KW-0472">Membrane</keyword>
<feature type="transmembrane region" description="Helical" evidence="1">
    <location>
        <begin position="47"/>
        <end position="69"/>
    </location>
</feature>
<evidence type="ECO:0000256" key="1">
    <source>
        <dbReference type="SAM" id="Phobius"/>
    </source>
</evidence>
<organism evidence="2 3">
    <name type="scientific">Brassica cretica</name>
    <name type="common">Mustard</name>
    <dbReference type="NCBI Taxonomy" id="69181"/>
    <lineage>
        <taxon>Eukaryota</taxon>
        <taxon>Viridiplantae</taxon>
        <taxon>Streptophyta</taxon>
        <taxon>Embryophyta</taxon>
        <taxon>Tracheophyta</taxon>
        <taxon>Spermatophyta</taxon>
        <taxon>Magnoliopsida</taxon>
        <taxon>eudicotyledons</taxon>
        <taxon>Gunneridae</taxon>
        <taxon>Pentapetalae</taxon>
        <taxon>rosids</taxon>
        <taxon>malvids</taxon>
        <taxon>Brassicales</taxon>
        <taxon>Brassicaceae</taxon>
        <taxon>Brassiceae</taxon>
        <taxon>Brassica</taxon>
    </lineage>
</organism>
<dbReference type="EMBL" id="QGKX02002183">
    <property type="protein sequence ID" value="KAF3484624.1"/>
    <property type="molecule type" value="Genomic_DNA"/>
</dbReference>
<gene>
    <name evidence="2" type="ORF">F2Q69_00057231</name>
</gene>
<dbReference type="AlphaFoldDB" id="A0A8S9MVY1"/>
<accession>A0A8S9MVY1</accession>